<evidence type="ECO:0000256" key="5">
    <source>
        <dbReference type="ARBA" id="ARBA00023136"/>
    </source>
</evidence>
<evidence type="ECO:0000256" key="7">
    <source>
        <dbReference type="SAM" id="Phobius"/>
    </source>
</evidence>
<keyword evidence="6" id="KW-0325">Glycoprotein</keyword>
<proteinExistence type="inferred from homology"/>
<keyword evidence="3 7" id="KW-0812">Transmembrane</keyword>
<feature type="transmembrane region" description="Helical" evidence="7">
    <location>
        <begin position="263"/>
        <end position="285"/>
    </location>
</feature>
<keyword evidence="9" id="KW-1185">Reference proteome</keyword>
<dbReference type="RefSeq" id="XP_006823209.1">
    <property type="nucleotide sequence ID" value="XM_006823146.1"/>
</dbReference>
<comment type="subcellular location">
    <subcellularLocation>
        <location evidence="1">Membrane</location>
        <topology evidence="1">Multi-pass membrane protein</topology>
    </subcellularLocation>
</comment>
<reference evidence="10" key="1">
    <citation type="submission" date="2025-08" db="UniProtKB">
        <authorList>
            <consortium name="RefSeq"/>
        </authorList>
    </citation>
    <scope>IDENTIFICATION</scope>
    <source>
        <tissue evidence="10">Testes</tissue>
    </source>
</reference>
<evidence type="ECO:0000259" key="8">
    <source>
        <dbReference type="PROSITE" id="PS50156"/>
    </source>
</evidence>
<feature type="transmembrane region" description="Helical" evidence="7">
    <location>
        <begin position="31"/>
        <end position="51"/>
    </location>
</feature>
<dbReference type="PROSITE" id="PS50156">
    <property type="entry name" value="SSD"/>
    <property type="match status" value="1"/>
</dbReference>
<feature type="transmembrane region" description="Helical" evidence="7">
    <location>
        <begin position="297"/>
        <end position="321"/>
    </location>
</feature>
<dbReference type="Gene3D" id="1.20.1640.10">
    <property type="entry name" value="Multidrug efflux transporter AcrB transmembrane domain"/>
    <property type="match status" value="1"/>
</dbReference>
<dbReference type="InterPro" id="IPR000731">
    <property type="entry name" value="SSD"/>
</dbReference>
<evidence type="ECO:0000256" key="6">
    <source>
        <dbReference type="ARBA" id="ARBA00023180"/>
    </source>
</evidence>
<comment type="similarity">
    <text evidence="2">Belongs to the patched family.</text>
</comment>
<dbReference type="PANTHER" id="PTHR10796:SF92">
    <property type="entry name" value="PATCHED-RELATED, ISOFORM A"/>
    <property type="match status" value="1"/>
</dbReference>
<evidence type="ECO:0000313" key="9">
    <source>
        <dbReference type="Proteomes" id="UP000694865"/>
    </source>
</evidence>
<keyword evidence="4 7" id="KW-1133">Transmembrane helix</keyword>
<gene>
    <name evidence="10" type="primary">LOC102806341</name>
</gene>
<dbReference type="PANTHER" id="PTHR10796">
    <property type="entry name" value="PATCHED-RELATED"/>
    <property type="match status" value="1"/>
</dbReference>
<dbReference type="Pfam" id="PF02460">
    <property type="entry name" value="Patched"/>
    <property type="match status" value="1"/>
</dbReference>
<dbReference type="Proteomes" id="UP000694865">
    <property type="component" value="Unplaced"/>
</dbReference>
<evidence type="ECO:0000256" key="4">
    <source>
        <dbReference type="ARBA" id="ARBA00022989"/>
    </source>
</evidence>
<dbReference type="InterPro" id="IPR051697">
    <property type="entry name" value="Patched_domain-protein"/>
</dbReference>
<dbReference type="SUPFAM" id="SSF82866">
    <property type="entry name" value="Multidrug efflux transporter AcrB transmembrane domain"/>
    <property type="match status" value="1"/>
</dbReference>
<dbReference type="GeneID" id="102806341"/>
<evidence type="ECO:0000313" key="10">
    <source>
        <dbReference type="RefSeq" id="XP_006823209.1"/>
    </source>
</evidence>
<feature type="transmembrane region" description="Helical" evidence="7">
    <location>
        <begin position="327"/>
        <end position="346"/>
    </location>
</feature>
<evidence type="ECO:0000256" key="1">
    <source>
        <dbReference type="ARBA" id="ARBA00004141"/>
    </source>
</evidence>
<name>A0ABM0MT68_SACKO</name>
<organism evidence="9 10">
    <name type="scientific">Saccoglossus kowalevskii</name>
    <name type="common">Acorn worm</name>
    <dbReference type="NCBI Taxonomy" id="10224"/>
    <lineage>
        <taxon>Eukaryota</taxon>
        <taxon>Metazoa</taxon>
        <taxon>Hemichordata</taxon>
        <taxon>Enteropneusta</taxon>
        <taxon>Harrimaniidae</taxon>
        <taxon>Saccoglossus</taxon>
    </lineage>
</organism>
<evidence type="ECO:0000256" key="2">
    <source>
        <dbReference type="ARBA" id="ARBA00005585"/>
    </source>
</evidence>
<dbReference type="InterPro" id="IPR003392">
    <property type="entry name" value="PTHD_SSD"/>
</dbReference>
<keyword evidence="5 7" id="KW-0472">Membrane</keyword>
<accession>A0ABM0MT68</accession>
<feature type="non-terminal residue" evidence="10">
    <location>
        <position position="349"/>
    </location>
</feature>
<evidence type="ECO:0000256" key="3">
    <source>
        <dbReference type="ARBA" id="ARBA00022692"/>
    </source>
</evidence>
<feature type="domain" description="SSD" evidence="8">
    <location>
        <begin position="263"/>
        <end position="349"/>
    </location>
</feature>
<protein>
    <submittedName>
        <fullName evidence="10">Patched domain-containing protein 3-like</fullName>
    </submittedName>
</protein>
<sequence>MCYCDCRCDCVERRLSRLFYQYGKFIARHPIPFVVVPLIVAAALGAGLLTLTNETDPEYLFAPADSRAQSDRARLGELFPNDDATQFNSARLNNLGRFGRVIITASDGGNVLREGIFSEVIKVNDFIVDINITVDGETLRFDNDLCAKWLDQCSLNDIIGLYNFSSTNADNINITYPTTGQIFIGGALGGVAFYSDQETVKSALAIQLHYFLKSGDEELELQSDMWELEFMNSMFVYESDNIDVAYYTSQTLELELEASITSVFPLFTITFTLLITFSIVCCIMADWVRSKPMLGQLGVLSAGLAIVSSLGLMSYCGVPFINVVASMPFLILGIGVDDMFIMIAAWRKT</sequence>